<protein>
    <recommendedName>
        <fullName evidence="5">Plastid lipid-associated protein/fibrillin conserved domain-containing protein</fullName>
    </recommendedName>
</protein>
<proteinExistence type="predicted"/>
<keyword evidence="4" id="KW-1185">Reference proteome</keyword>
<evidence type="ECO:0008006" key="5">
    <source>
        <dbReference type="Google" id="ProtNLM"/>
    </source>
</evidence>
<sequence length="240" mass="26067">MNPKALLSFLLVTYPSVIIGLTTNFNSRSTTSLFAKKQQNRKSSSSKAPASKSVGGFGSAPKPASDGKVRTVSGFAGSGTKPLRVAANTFDKLRKDYGKEYTSDVYCKSPLNDPELLWFVGKVNIRPNTAATPDQAVIAQKRLILEYAKRELRPQNLGGKYASSLELWLAPGDSEMDAVQNKVSITKVDGSVADLSEDFSVNDVGYNPEIYVGDEVEKGGLRIKRDDDGNPIKPVFEVNQ</sequence>
<evidence type="ECO:0000313" key="4">
    <source>
        <dbReference type="Proteomes" id="UP001295423"/>
    </source>
</evidence>
<gene>
    <name evidence="3" type="ORF">CYCCA115_LOCUS2249</name>
</gene>
<organism evidence="3 4">
    <name type="scientific">Cylindrotheca closterium</name>
    <dbReference type="NCBI Taxonomy" id="2856"/>
    <lineage>
        <taxon>Eukaryota</taxon>
        <taxon>Sar</taxon>
        <taxon>Stramenopiles</taxon>
        <taxon>Ochrophyta</taxon>
        <taxon>Bacillariophyta</taxon>
        <taxon>Bacillariophyceae</taxon>
        <taxon>Bacillariophycidae</taxon>
        <taxon>Bacillariales</taxon>
        <taxon>Bacillariaceae</taxon>
        <taxon>Cylindrotheca</taxon>
    </lineage>
</organism>
<evidence type="ECO:0000256" key="2">
    <source>
        <dbReference type="SAM" id="SignalP"/>
    </source>
</evidence>
<feature type="compositionally biased region" description="Low complexity" evidence="1">
    <location>
        <begin position="41"/>
        <end position="53"/>
    </location>
</feature>
<dbReference type="Proteomes" id="UP001295423">
    <property type="component" value="Unassembled WGS sequence"/>
</dbReference>
<evidence type="ECO:0000256" key="1">
    <source>
        <dbReference type="SAM" id="MobiDB-lite"/>
    </source>
</evidence>
<comment type="caution">
    <text evidence="3">The sequence shown here is derived from an EMBL/GenBank/DDBJ whole genome shotgun (WGS) entry which is preliminary data.</text>
</comment>
<evidence type="ECO:0000313" key="3">
    <source>
        <dbReference type="EMBL" id="CAJ1931125.1"/>
    </source>
</evidence>
<dbReference type="AlphaFoldDB" id="A0AAD2FDR5"/>
<keyword evidence="2" id="KW-0732">Signal</keyword>
<feature type="signal peptide" evidence="2">
    <location>
        <begin position="1"/>
        <end position="20"/>
    </location>
</feature>
<reference evidence="3" key="1">
    <citation type="submission" date="2023-08" db="EMBL/GenBank/DDBJ databases">
        <authorList>
            <person name="Audoor S."/>
            <person name="Bilcke G."/>
        </authorList>
    </citation>
    <scope>NUCLEOTIDE SEQUENCE</scope>
</reference>
<name>A0AAD2FDR5_9STRA</name>
<dbReference type="EMBL" id="CAKOGP040000125">
    <property type="protein sequence ID" value="CAJ1931125.1"/>
    <property type="molecule type" value="Genomic_DNA"/>
</dbReference>
<feature type="chain" id="PRO_5041981978" description="Plastid lipid-associated protein/fibrillin conserved domain-containing protein" evidence="2">
    <location>
        <begin position="21"/>
        <end position="240"/>
    </location>
</feature>
<accession>A0AAD2FDR5</accession>
<feature type="region of interest" description="Disordered" evidence="1">
    <location>
        <begin position="36"/>
        <end position="73"/>
    </location>
</feature>